<dbReference type="EMBL" id="CP022684">
    <property type="protein sequence ID" value="AUM11551.1"/>
    <property type="molecule type" value="Genomic_DNA"/>
</dbReference>
<dbReference type="AlphaFoldDB" id="A0A2K9LHC3"/>
<evidence type="ECO:0000313" key="2">
    <source>
        <dbReference type="Proteomes" id="UP000235116"/>
    </source>
</evidence>
<keyword evidence="2" id="KW-1185">Reference proteome</keyword>
<dbReference type="Proteomes" id="UP000235116">
    <property type="component" value="Chromosome"/>
</dbReference>
<proteinExistence type="predicted"/>
<sequence length="63" mass="7408">MNKWQTANNFTGFHDEVPVLVVLGHEKWHIKSLLQMVPTPIIATIQSGMIWASNIYSMWNYRY</sequence>
<protein>
    <submittedName>
        <fullName evidence="1">Uncharacterized protein</fullName>
    </submittedName>
</protein>
<gene>
    <name evidence="1" type="ORF">Kalk_03580</name>
</gene>
<name>A0A2K9LHC3_9GAMM</name>
<evidence type="ECO:0000313" key="1">
    <source>
        <dbReference type="EMBL" id="AUM11551.1"/>
    </source>
</evidence>
<reference evidence="2" key="1">
    <citation type="submission" date="2017-08" db="EMBL/GenBank/DDBJ databases">
        <title>Direct submision.</title>
        <authorList>
            <person name="Kim S.-J."/>
            <person name="Rhee S.-K."/>
        </authorList>
    </citation>
    <scope>NUCLEOTIDE SEQUENCE [LARGE SCALE GENOMIC DNA]</scope>
    <source>
        <strain evidence="2">GI5</strain>
    </source>
</reference>
<organism evidence="1 2">
    <name type="scientific">Ketobacter alkanivorans</name>
    <dbReference type="NCBI Taxonomy" id="1917421"/>
    <lineage>
        <taxon>Bacteria</taxon>
        <taxon>Pseudomonadati</taxon>
        <taxon>Pseudomonadota</taxon>
        <taxon>Gammaproteobacteria</taxon>
        <taxon>Pseudomonadales</taxon>
        <taxon>Ketobacteraceae</taxon>
        <taxon>Ketobacter</taxon>
    </lineage>
</organism>
<dbReference type="KEGG" id="kak:Kalk_03580"/>
<accession>A0A2K9LHC3</accession>